<protein>
    <submittedName>
        <fullName evidence="1">Uncharacterized protein</fullName>
    </submittedName>
</protein>
<reference evidence="1 2" key="1">
    <citation type="submission" date="2016-11" db="EMBL/GenBank/DDBJ databases">
        <authorList>
            <consortium name="Pathogen Informatics"/>
        </authorList>
    </citation>
    <scope>NUCLEOTIDE SEQUENCE [LARGE SCALE GENOMIC DNA]</scope>
    <source>
        <strain evidence="1 2">911</strain>
    </source>
</reference>
<organism evidence="1 2">
    <name type="scientific">Mycobacteroides abscessus subsp. massiliense</name>
    <dbReference type="NCBI Taxonomy" id="1962118"/>
    <lineage>
        <taxon>Bacteria</taxon>
        <taxon>Bacillati</taxon>
        <taxon>Actinomycetota</taxon>
        <taxon>Actinomycetes</taxon>
        <taxon>Mycobacteriales</taxon>
        <taxon>Mycobacteriaceae</taxon>
        <taxon>Mycobacteroides</taxon>
        <taxon>Mycobacteroides abscessus</taxon>
    </lineage>
</organism>
<gene>
    <name evidence="1" type="ORF">SAMEA2259716_05858</name>
</gene>
<evidence type="ECO:0000313" key="1">
    <source>
        <dbReference type="EMBL" id="SKN08412.1"/>
    </source>
</evidence>
<dbReference type="AlphaFoldDB" id="A0A1T8VTL0"/>
<dbReference type="EMBL" id="FVGW01000040">
    <property type="protein sequence ID" value="SKN08412.1"/>
    <property type="molecule type" value="Genomic_DNA"/>
</dbReference>
<proteinExistence type="predicted"/>
<dbReference type="Proteomes" id="UP000190074">
    <property type="component" value="Unassembled WGS sequence"/>
</dbReference>
<evidence type="ECO:0000313" key="2">
    <source>
        <dbReference type="Proteomes" id="UP000190074"/>
    </source>
</evidence>
<sequence length="97" mass="10971">MLDAIEAHAEELRTYWKQPDAQAKPSTGLFKRQPVINKRRRHAEPPAQITLLGLGEENAKALEKYWGDWGAPSRSAFVDQALTLYLKPKSRRKAAGE</sequence>
<name>A0A1T8VTL0_9MYCO</name>
<accession>A0A1T8VTL0</accession>